<dbReference type="InterPro" id="IPR050307">
    <property type="entry name" value="Sterol_Desaturase_Related"/>
</dbReference>
<comment type="caution">
    <text evidence="7">The sequence shown here is derived from an EMBL/GenBank/DDBJ whole genome shotgun (WGS) entry which is preliminary data.</text>
</comment>
<dbReference type="GO" id="GO:0005506">
    <property type="term" value="F:iron ion binding"/>
    <property type="evidence" value="ECO:0007669"/>
    <property type="project" value="InterPro"/>
</dbReference>
<organism evidence="7 8">
    <name type="scientific">Paraburkholderia piptadeniae</name>
    <dbReference type="NCBI Taxonomy" id="1701573"/>
    <lineage>
        <taxon>Bacteria</taxon>
        <taxon>Pseudomonadati</taxon>
        <taxon>Pseudomonadota</taxon>
        <taxon>Betaproteobacteria</taxon>
        <taxon>Burkholderiales</taxon>
        <taxon>Burkholderiaceae</taxon>
        <taxon>Paraburkholderia</taxon>
    </lineage>
</organism>
<dbReference type="GO" id="GO:0008610">
    <property type="term" value="P:lipid biosynthetic process"/>
    <property type="evidence" value="ECO:0007669"/>
    <property type="project" value="InterPro"/>
</dbReference>
<protein>
    <recommendedName>
        <fullName evidence="6">Fatty acid hydroxylase domain-containing protein</fullName>
    </recommendedName>
</protein>
<proteinExistence type="predicted"/>
<dbReference type="InterPro" id="IPR006694">
    <property type="entry name" value="Fatty_acid_hydroxylase"/>
</dbReference>
<sequence>MMAAIVLLFGSCLVLEMCRPGWNLPRVRTWPVRVLVINSVQLGVVTVAGMTWEKWLSTGSLFHLSKYVTPGVGGVCAYFIATFVFYWWHRWRHELDAFWRLFHQIHHSPQRLEVITSFYKHPGEMVVNSVIGSLLVYSLLGLSVQAGVVYTFCTAAGEFFYHTNCKTPRWIGFFFQRPEMHRIHHERGSHRNNYGDITWWDMLFGTYDNPVAWDGQCGFDDEKEQRLKDMMLYRDVHKR</sequence>
<feature type="transmembrane region" description="Helical" evidence="5">
    <location>
        <begin position="64"/>
        <end position="88"/>
    </location>
</feature>
<gene>
    <name evidence="7" type="ORF">BN2476_500011</name>
</gene>
<evidence type="ECO:0000313" key="8">
    <source>
        <dbReference type="Proteomes" id="UP000195569"/>
    </source>
</evidence>
<evidence type="ECO:0000259" key="6">
    <source>
        <dbReference type="Pfam" id="PF04116"/>
    </source>
</evidence>
<dbReference type="GO" id="GO:0016020">
    <property type="term" value="C:membrane"/>
    <property type="evidence" value="ECO:0007669"/>
    <property type="project" value="UniProtKB-SubCell"/>
</dbReference>
<evidence type="ECO:0000256" key="2">
    <source>
        <dbReference type="ARBA" id="ARBA00022692"/>
    </source>
</evidence>
<keyword evidence="3 5" id="KW-1133">Transmembrane helix</keyword>
<reference evidence="7" key="1">
    <citation type="submission" date="2016-12" db="EMBL/GenBank/DDBJ databases">
        <authorList>
            <person name="Moulin L."/>
        </authorList>
    </citation>
    <scope>NUCLEOTIDE SEQUENCE [LARGE SCALE GENOMIC DNA]</scope>
    <source>
        <strain evidence="7">STM 7183</strain>
    </source>
</reference>
<dbReference type="AlphaFoldDB" id="A0A1N7SF91"/>
<evidence type="ECO:0000256" key="3">
    <source>
        <dbReference type="ARBA" id="ARBA00022989"/>
    </source>
</evidence>
<dbReference type="GO" id="GO:0016491">
    <property type="term" value="F:oxidoreductase activity"/>
    <property type="evidence" value="ECO:0007669"/>
    <property type="project" value="InterPro"/>
</dbReference>
<feature type="transmembrane region" description="Helical" evidence="5">
    <location>
        <begin position="134"/>
        <end position="161"/>
    </location>
</feature>
<evidence type="ECO:0000256" key="4">
    <source>
        <dbReference type="ARBA" id="ARBA00023136"/>
    </source>
</evidence>
<feature type="domain" description="Fatty acid hydroxylase" evidence="6">
    <location>
        <begin position="75"/>
        <end position="206"/>
    </location>
</feature>
<comment type="subcellular location">
    <subcellularLocation>
        <location evidence="1">Membrane</location>
    </subcellularLocation>
</comment>
<dbReference type="OrthoDB" id="9770329at2"/>
<name>A0A1N7SF91_9BURK</name>
<feature type="transmembrane region" description="Helical" evidence="5">
    <location>
        <begin position="30"/>
        <end position="52"/>
    </location>
</feature>
<dbReference type="Proteomes" id="UP000195569">
    <property type="component" value="Unassembled WGS sequence"/>
</dbReference>
<dbReference type="RefSeq" id="WP_087736906.1">
    <property type="nucleotide sequence ID" value="NZ_CYGY02000050.1"/>
</dbReference>
<evidence type="ECO:0000256" key="5">
    <source>
        <dbReference type="SAM" id="Phobius"/>
    </source>
</evidence>
<evidence type="ECO:0000256" key="1">
    <source>
        <dbReference type="ARBA" id="ARBA00004370"/>
    </source>
</evidence>
<dbReference type="EMBL" id="CYGY02000050">
    <property type="protein sequence ID" value="SIT46047.1"/>
    <property type="molecule type" value="Genomic_DNA"/>
</dbReference>
<evidence type="ECO:0000313" key="7">
    <source>
        <dbReference type="EMBL" id="SIT46047.1"/>
    </source>
</evidence>
<keyword evidence="8" id="KW-1185">Reference proteome</keyword>
<dbReference type="Pfam" id="PF04116">
    <property type="entry name" value="FA_hydroxylase"/>
    <property type="match status" value="1"/>
</dbReference>
<accession>A0A1N7SF91</accession>
<dbReference type="PANTHER" id="PTHR11863">
    <property type="entry name" value="STEROL DESATURASE"/>
    <property type="match status" value="1"/>
</dbReference>
<keyword evidence="4 5" id="KW-0472">Membrane</keyword>
<keyword evidence="2 5" id="KW-0812">Transmembrane</keyword>